<proteinExistence type="predicted"/>
<organism evidence="1 2">
    <name type="scientific">Paracoccus halophilus</name>
    <dbReference type="NCBI Taxonomy" id="376733"/>
    <lineage>
        <taxon>Bacteria</taxon>
        <taxon>Pseudomonadati</taxon>
        <taxon>Pseudomonadota</taxon>
        <taxon>Alphaproteobacteria</taxon>
        <taxon>Rhodobacterales</taxon>
        <taxon>Paracoccaceae</taxon>
        <taxon>Paracoccus</taxon>
    </lineage>
</organism>
<dbReference type="OrthoDB" id="9792284at2"/>
<dbReference type="EMBL" id="FOJO01000027">
    <property type="protein sequence ID" value="SFA60161.1"/>
    <property type="molecule type" value="Genomic_DNA"/>
</dbReference>
<dbReference type="RefSeq" id="WP_139221737.1">
    <property type="nucleotide sequence ID" value="NZ_FOJO01000027.1"/>
</dbReference>
<protein>
    <submittedName>
        <fullName evidence="1">DJ-1/PfpI family</fullName>
    </submittedName>
</protein>
<dbReference type="Gene3D" id="3.40.50.880">
    <property type="match status" value="1"/>
</dbReference>
<reference evidence="1 2" key="1">
    <citation type="submission" date="2016-10" db="EMBL/GenBank/DDBJ databases">
        <authorList>
            <person name="de Groot N.N."/>
        </authorList>
    </citation>
    <scope>NUCLEOTIDE SEQUENCE [LARGE SCALE GENOMIC DNA]</scope>
    <source>
        <strain evidence="1 2">CGMCC 1.6117</strain>
    </source>
</reference>
<evidence type="ECO:0000313" key="1">
    <source>
        <dbReference type="EMBL" id="SFA60161.1"/>
    </source>
</evidence>
<accession>A0A1I0U7Y6</accession>
<dbReference type="AlphaFoldDB" id="A0A1I0U7Y6"/>
<dbReference type="InterPro" id="IPR029062">
    <property type="entry name" value="Class_I_gatase-like"/>
</dbReference>
<dbReference type="Proteomes" id="UP000182312">
    <property type="component" value="Unassembled WGS sequence"/>
</dbReference>
<sequence length="124" mass="12945">MLAGPLDDYAAVIVPDGHGALNGIPDSADMAKALSCALANDRYFVTLCHGPACLLAPADDAGYPFKGHEICVFPDALEKHGIKVLDDDITGMVHRDRKLLTGDSPLASNALGRLAAEALLADYG</sequence>
<dbReference type="GO" id="GO:0005737">
    <property type="term" value="C:cytoplasm"/>
    <property type="evidence" value="ECO:0007669"/>
    <property type="project" value="TreeGrafter"/>
</dbReference>
<evidence type="ECO:0000313" key="2">
    <source>
        <dbReference type="Proteomes" id="UP000182312"/>
    </source>
</evidence>
<dbReference type="PANTHER" id="PTHR48094">
    <property type="entry name" value="PROTEIN/NUCLEIC ACID DEGLYCASE DJ-1-RELATED"/>
    <property type="match status" value="1"/>
</dbReference>
<dbReference type="PANTHER" id="PTHR48094:SF20">
    <property type="entry name" value="PROTEIN_NUCLEIC ACID DEGLYCASE 1"/>
    <property type="match status" value="1"/>
</dbReference>
<dbReference type="GO" id="GO:0019243">
    <property type="term" value="P:methylglyoxal catabolic process to D-lactate via S-lactoyl-glutathione"/>
    <property type="evidence" value="ECO:0007669"/>
    <property type="project" value="TreeGrafter"/>
</dbReference>
<gene>
    <name evidence="1" type="ORF">SAMN04487972_1278</name>
</gene>
<dbReference type="InterPro" id="IPR050325">
    <property type="entry name" value="Prot/Nucl_acid_deglycase"/>
</dbReference>
<name>A0A1I0U7Y6_9RHOB</name>
<dbReference type="SUPFAM" id="SSF52317">
    <property type="entry name" value="Class I glutamine amidotransferase-like"/>
    <property type="match status" value="1"/>
</dbReference>
<dbReference type="GO" id="GO:0019172">
    <property type="term" value="F:glyoxalase III activity"/>
    <property type="evidence" value="ECO:0007669"/>
    <property type="project" value="TreeGrafter"/>
</dbReference>